<proteinExistence type="predicted"/>
<evidence type="ECO:0000313" key="2">
    <source>
        <dbReference type="EMBL" id="RSK32392.1"/>
    </source>
</evidence>
<dbReference type="Proteomes" id="UP000280066">
    <property type="component" value="Unassembled WGS sequence"/>
</dbReference>
<keyword evidence="3" id="KW-1185">Reference proteome</keyword>
<accession>A0A428JIF2</accession>
<gene>
    <name evidence="2" type="ORF">EI290_11705</name>
</gene>
<dbReference type="AlphaFoldDB" id="A0A428JIF2"/>
<dbReference type="Pfam" id="PF14373">
    <property type="entry name" value="Imm_superinfect"/>
    <property type="match status" value="1"/>
</dbReference>
<dbReference type="OrthoDB" id="9814116at2"/>
<keyword evidence="1" id="KW-1133">Transmembrane helix</keyword>
<keyword evidence="1" id="KW-0472">Membrane</keyword>
<keyword evidence="1" id="KW-0812">Transmembrane</keyword>
<comment type="caution">
    <text evidence="2">The sequence shown here is derived from an EMBL/GenBank/DDBJ whole genome shotgun (WGS) entry which is preliminary data.</text>
</comment>
<evidence type="ECO:0000256" key="1">
    <source>
        <dbReference type="SAM" id="Phobius"/>
    </source>
</evidence>
<sequence>MLGVLLLADVFEPGISFPGILLPFVCYLMPTIIGRDQQNIRTIFLLNLLLGWTIIGWFFALHLALKVSFADREAIASHRLGRHRNNSLS</sequence>
<protein>
    <submittedName>
        <fullName evidence="2">Superinfection immunity protein</fullName>
    </submittedName>
</protein>
<dbReference type="EMBL" id="RWIS01000007">
    <property type="protein sequence ID" value="RSK32392.1"/>
    <property type="molecule type" value="Genomic_DNA"/>
</dbReference>
<reference evidence="2 3" key="1">
    <citation type="submission" date="2018-12" db="EMBL/GenBank/DDBJ databases">
        <authorList>
            <person name="Feng G."/>
            <person name="Zhu H."/>
        </authorList>
    </citation>
    <scope>NUCLEOTIDE SEQUENCE [LARGE SCALE GENOMIC DNA]</scope>
    <source>
        <strain evidence="2 3">9PBR-2</strain>
    </source>
</reference>
<dbReference type="RefSeq" id="WP_125430229.1">
    <property type="nucleotide sequence ID" value="NZ_RWIS01000007.1"/>
</dbReference>
<evidence type="ECO:0000313" key="3">
    <source>
        <dbReference type="Proteomes" id="UP000280066"/>
    </source>
</evidence>
<dbReference type="InterPro" id="IPR016410">
    <property type="entry name" value="Phage_imm"/>
</dbReference>
<organism evidence="2 3">
    <name type="scientific">Hymenobacter metallilatus</name>
    <dbReference type="NCBI Taxonomy" id="2493666"/>
    <lineage>
        <taxon>Bacteria</taxon>
        <taxon>Pseudomonadati</taxon>
        <taxon>Bacteroidota</taxon>
        <taxon>Cytophagia</taxon>
        <taxon>Cytophagales</taxon>
        <taxon>Hymenobacteraceae</taxon>
        <taxon>Hymenobacter</taxon>
    </lineage>
</organism>
<name>A0A428JIF2_9BACT</name>
<feature type="transmembrane region" description="Helical" evidence="1">
    <location>
        <begin position="15"/>
        <end position="33"/>
    </location>
</feature>
<feature type="transmembrane region" description="Helical" evidence="1">
    <location>
        <begin position="45"/>
        <end position="65"/>
    </location>
</feature>